<dbReference type="OrthoDB" id="785492at2759"/>
<dbReference type="Gene3D" id="3.80.10.10">
    <property type="entry name" value="Ribonuclease Inhibitor"/>
    <property type="match status" value="1"/>
</dbReference>
<keyword evidence="4" id="KW-0418">Kinase</keyword>
<dbReference type="Pfam" id="PF00560">
    <property type="entry name" value="LRR_1"/>
    <property type="match status" value="2"/>
</dbReference>
<organism evidence="4 5">
    <name type="scientific">Cocos nucifera</name>
    <name type="common">Coconut palm</name>
    <dbReference type="NCBI Taxonomy" id="13894"/>
    <lineage>
        <taxon>Eukaryota</taxon>
        <taxon>Viridiplantae</taxon>
        <taxon>Streptophyta</taxon>
        <taxon>Embryophyta</taxon>
        <taxon>Tracheophyta</taxon>
        <taxon>Spermatophyta</taxon>
        <taxon>Magnoliopsida</taxon>
        <taxon>Liliopsida</taxon>
        <taxon>Arecaceae</taxon>
        <taxon>Arecoideae</taxon>
        <taxon>Cocoseae</taxon>
        <taxon>Attaleinae</taxon>
        <taxon>Cocos</taxon>
    </lineage>
</organism>
<keyword evidence="4" id="KW-0675">Receptor</keyword>
<dbReference type="InterPro" id="IPR001611">
    <property type="entry name" value="Leu-rich_rpt"/>
</dbReference>
<evidence type="ECO:0000313" key="4">
    <source>
        <dbReference type="EMBL" id="KAG1339178.1"/>
    </source>
</evidence>
<dbReference type="InterPro" id="IPR024788">
    <property type="entry name" value="Malectin-like_Carb-bd_dom"/>
</dbReference>
<keyword evidence="2" id="KW-0472">Membrane</keyword>
<feature type="transmembrane region" description="Helical" evidence="2">
    <location>
        <begin position="400"/>
        <end position="419"/>
    </location>
</feature>
<dbReference type="PANTHER" id="PTHR45631:SF186">
    <property type="entry name" value="MALECTIN-LIKE DOMAIN-CONTAINING PROTEIN"/>
    <property type="match status" value="1"/>
</dbReference>
<dbReference type="PANTHER" id="PTHR45631">
    <property type="entry name" value="OS07G0107800 PROTEIN-RELATED"/>
    <property type="match status" value="1"/>
</dbReference>
<dbReference type="SUPFAM" id="SSF52058">
    <property type="entry name" value="L domain-like"/>
    <property type="match status" value="1"/>
</dbReference>
<proteinExistence type="predicted"/>
<evidence type="ECO:0000313" key="5">
    <source>
        <dbReference type="Proteomes" id="UP000797356"/>
    </source>
</evidence>
<keyword evidence="2" id="KW-0812">Transmembrane</keyword>
<comment type="caution">
    <text evidence="4">The sequence shown here is derived from an EMBL/GenBank/DDBJ whole genome shotgun (WGS) entry which is preliminary data.</text>
</comment>
<keyword evidence="5" id="KW-1185">Reference proteome</keyword>
<keyword evidence="4" id="KW-0808">Transferase</keyword>
<protein>
    <submittedName>
        <fullName evidence="4">Putative LRR receptor-like protein kinase</fullName>
    </submittedName>
</protein>
<dbReference type="InterPro" id="IPR032675">
    <property type="entry name" value="LRR_dom_sf"/>
</dbReference>
<evidence type="ECO:0000259" key="3">
    <source>
        <dbReference type="Pfam" id="PF12819"/>
    </source>
</evidence>
<name>A0A8K0I8E8_COCNU</name>
<dbReference type="Pfam" id="PF12819">
    <property type="entry name" value="Malectin_like"/>
    <property type="match status" value="1"/>
</dbReference>
<dbReference type="Proteomes" id="UP000797356">
    <property type="component" value="Chromosome 4"/>
</dbReference>
<keyword evidence="2" id="KW-1133">Transmembrane helix</keyword>
<dbReference type="AlphaFoldDB" id="A0A8K0I8E8"/>
<evidence type="ECO:0000256" key="1">
    <source>
        <dbReference type="ARBA" id="ARBA00004167"/>
    </source>
</evidence>
<dbReference type="EMBL" id="CM017875">
    <property type="protein sequence ID" value="KAG1339178.1"/>
    <property type="molecule type" value="Genomic_DNA"/>
</dbReference>
<reference evidence="4" key="2">
    <citation type="submission" date="2019-07" db="EMBL/GenBank/DDBJ databases">
        <authorList>
            <person name="Yang Y."/>
            <person name="Bocs S."/>
            <person name="Baudouin L."/>
        </authorList>
    </citation>
    <scope>NUCLEOTIDE SEQUENCE</scope>
    <source>
        <tissue evidence="4">Spear leaf of Hainan Tall coconut</tissue>
    </source>
</reference>
<evidence type="ECO:0000256" key="2">
    <source>
        <dbReference type="SAM" id="Phobius"/>
    </source>
</evidence>
<sequence length="453" mass="50138">MGTLRSFRNQNKNCYLLPSPSKVKYLIRAGFYYGNYDGVGKPPTFDLMIDANKWVTVVTSMENPILEEAIYAAKGDTISICLARTQADQIPFISSVEAMPLTETMYGKMNRNYAWFLNYRVHFGGTDVIGYPDDEYNRMWNPFPTPSLRTIIANFTELTGNCADDPPVAAILHAVEATNNTSSISLSFNFTGTSRSNYLALYFTEVGQLGADRRRAFNITIDGRDYGLTVAPRYQICDEVNATTDPAVGVMNISISPLEDSNLPPVISAAEVYTASPTLVEGSHQADLDGLETLKNAFNQLQAWTGDPCLPNNTVWEWLGCNADDPPRVTSLYMDGNHLGGEIPDFLGSLPNLRQLNLAYNNLEGFVPRSLTSNKNIRYNVTGNPSLEQQPKAEGKGKKVLNALWSLVLLGLIGYGVWWCCCRPRRDVVLVAPPPQQQSTMIHMETRATVVTG</sequence>
<feature type="domain" description="Malectin-like" evidence="3">
    <location>
        <begin position="3"/>
        <end position="274"/>
    </location>
</feature>
<accession>A0A8K0I8E8</accession>
<dbReference type="GO" id="GO:0016301">
    <property type="term" value="F:kinase activity"/>
    <property type="evidence" value="ECO:0007669"/>
    <property type="project" value="UniProtKB-KW"/>
</dbReference>
<gene>
    <name evidence="4" type="ORF">COCNU_04G014840</name>
</gene>
<dbReference type="GO" id="GO:0016020">
    <property type="term" value="C:membrane"/>
    <property type="evidence" value="ECO:0007669"/>
    <property type="project" value="UniProtKB-SubCell"/>
</dbReference>
<comment type="subcellular location">
    <subcellularLocation>
        <location evidence="1">Membrane</location>
        <topology evidence="1">Single-pass membrane protein</topology>
    </subcellularLocation>
</comment>
<reference evidence="4" key="1">
    <citation type="journal article" date="2017" name="Gigascience">
        <title>The genome draft of coconut (Cocos nucifera).</title>
        <authorList>
            <person name="Xiao Y."/>
            <person name="Xu P."/>
            <person name="Fan H."/>
            <person name="Baudouin L."/>
            <person name="Xia W."/>
            <person name="Bocs S."/>
            <person name="Xu J."/>
            <person name="Li Q."/>
            <person name="Guo A."/>
            <person name="Zhou L."/>
            <person name="Li J."/>
            <person name="Wu Y."/>
            <person name="Ma Z."/>
            <person name="Armero A."/>
            <person name="Issali A.E."/>
            <person name="Liu N."/>
            <person name="Peng M."/>
            <person name="Yang Y."/>
        </authorList>
    </citation>
    <scope>NUCLEOTIDE SEQUENCE</scope>
    <source>
        <tissue evidence="4">Spear leaf of Hainan Tall coconut</tissue>
    </source>
</reference>